<evidence type="ECO:0000259" key="3">
    <source>
        <dbReference type="SMART" id="SM00471"/>
    </source>
</evidence>
<comment type="caution">
    <text evidence="4">The sequence shown here is derived from an EMBL/GenBank/DDBJ whole genome shotgun (WGS) entry which is preliminary data.</text>
</comment>
<dbReference type="CDD" id="cd00077">
    <property type="entry name" value="HDc"/>
    <property type="match status" value="1"/>
</dbReference>
<evidence type="ECO:0000313" key="5">
    <source>
        <dbReference type="Proteomes" id="UP000754750"/>
    </source>
</evidence>
<feature type="domain" description="HD/PDEase" evidence="3">
    <location>
        <begin position="56"/>
        <end position="191"/>
    </location>
</feature>
<reference evidence="4" key="1">
    <citation type="submission" date="2019-04" db="EMBL/GenBank/DDBJ databases">
        <title>Evolution of Biomass-Degrading Anaerobic Consortia Revealed by Metagenomics.</title>
        <authorList>
            <person name="Peng X."/>
        </authorList>
    </citation>
    <scope>NUCLEOTIDE SEQUENCE</scope>
    <source>
        <strain evidence="4">SIG551</strain>
    </source>
</reference>
<dbReference type="Gene3D" id="1.10.3090.10">
    <property type="entry name" value="cca-adding enzyme, domain 2"/>
    <property type="match status" value="1"/>
</dbReference>
<dbReference type="GO" id="GO:0000166">
    <property type="term" value="F:nucleotide binding"/>
    <property type="evidence" value="ECO:0007669"/>
    <property type="project" value="UniProtKB-KW"/>
</dbReference>
<dbReference type="AlphaFoldDB" id="A0A928Q5J7"/>
<comment type="similarity">
    <text evidence="2">Belongs to the Tlp family.</text>
</comment>
<keyword evidence="1" id="KW-0547">Nucleotide-binding</keyword>
<dbReference type="InterPro" id="IPR050124">
    <property type="entry name" value="tRNA_CCA-adding_enzyme"/>
</dbReference>
<dbReference type="SUPFAM" id="SSF109604">
    <property type="entry name" value="HD-domain/PDEase-like"/>
    <property type="match status" value="1"/>
</dbReference>
<dbReference type="HAMAP" id="MF_01506">
    <property type="entry name" value="Tlp"/>
    <property type="match status" value="1"/>
</dbReference>
<dbReference type="InterPro" id="IPR006675">
    <property type="entry name" value="HDIG_dom"/>
</dbReference>
<protein>
    <recommendedName>
        <fullName evidence="2">Protein Tlp homolog</fullName>
    </recommendedName>
</protein>
<dbReference type="Pfam" id="PF01966">
    <property type="entry name" value="HD"/>
    <property type="match status" value="1"/>
</dbReference>
<proteinExistence type="inferred from homology"/>
<dbReference type="Pfam" id="PF19824">
    <property type="entry name" value="Tlp"/>
    <property type="match status" value="1"/>
</dbReference>
<dbReference type="NCBIfam" id="TIGR00277">
    <property type="entry name" value="HDIG"/>
    <property type="match status" value="1"/>
</dbReference>
<dbReference type="Proteomes" id="UP000754750">
    <property type="component" value="Unassembled WGS sequence"/>
</dbReference>
<dbReference type="InterPro" id="IPR006674">
    <property type="entry name" value="HD_domain"/>
</dbReference>
<dbReference type="InterPro" id="IPR003607">
    <property type="entry name" value="HD/PDEase_dom"/>
</dbReference>
<evidence type="ECO:0000256" key="1">
    <source>
        <dbReference type="ARBA" id="ARBA00022741"/>
    </source>
</evidence>
<evidence type="ECO:0000313" key="4">
    <source>
        <dbReference type="EMBL" id="MBE6833925.1"/>
    </source>
</evidence>
<evidence type="ECO:0000256" key="2">
    <source>
        <dbReference type="HAMAP-Rule" id="MF_01506"/>
    </source>
</evidence>
<organism evidence="4 5">
    <name type="scientific">Faecalispora sporosphaeroides</name>
    <dbReference type="NCBI Taxonomy" id="1549"/>
    <lineage>
        <taxon>Bacteria</taxon>
        <taxon>Bacillati</taxon>
        <taxon>Bacillota</taxon>
        <taxon>Clostridia</taxon>
        <taxon>Eubacteriales</taxon>
        <taxon>Oscillospiraceae</taxon>
        <taxon>Faecalispora</taxon>
    </lineage>
</organism>
<dbReference type="PANTHER" id="PTHR47545:SF2">
    <property type="entry name" value="CC-ADDING TRNA NUCLEOTIDYLTRANSFERASE"/>
    <property type="match status" value="1"/>
</dbReference>
<sequence>MAKGSAFFEEMERHLLSDETPSRFLSSQTDSPALREYPFHLLKQLQSTPQSPLHHPEGSAWNHTLLVVDEAAKVKEESSDPRAFMWAALLHDIGKPSTTARRKGKITSYDHDKVGAKLTEEFLRFFTADTAFIERVTQLVRYHMQILFVGKNLPFADVQGMKQNADIREIALLGLCDRLGRKGADRRREEENIRTFMKKANCIQEGNHMKPNPDNRADNLDKIRHNMDMTIENIHRADEMIEKTSDEKMKRDLKAKNEHRIEALGGMRREIRDETNAAKNDRLQ</sequence>
<dbReference type="EMBL" id="SVNY01000005">
    <property type="protein sequence ID" value="MBE6833925.1"/>
    <property type="molecule type" value="Genomic_DNA"/>
</dbReference>
<dbReference type="SMART" id="SM00471">
    <property type="entry name" value="HDc"/>
    <property type="match status" value="1"/>
</dbReference>
<dbReference type="RefSeq" id="WP_326840593.1">
    <property type="nucleotide sequence ID" value="NZ_SVNY01000005.1"/>
</dbReference>
<dbReference type="InterPro" id="IPR017524">
    <property type="entry name" value="SASP_thioredoxin-like"/>
</dbReference>
<name>A0A928Q5J7_9FIRM</name>
<gene>
    <name evidence="2" type="primary">tlp</name>
    <name evidence="4" type="ORF">E7512_10175</name>
</gene>
<dbReference type="PANTHER" id="PTHR47545">
    <property type="entry name" value="MULTIFUNCTIONAL CCA PROTEIN"/>
    <property type="match status" value="1"/>
</dbReference>
<accession>A0A928Q5J7</accession>